<sequence length="990" mass="118596">MEENITFLLENLNFFELYNYIDTNQSEIDDIAKCIHHNHLFIMAKILEKCNNEKTNINLFNKNILNEFENEIIKKDNQQIGFYLRLYIYLLYKVLLFFNQIYYERSKNICEIFVNFSFKLLIFYDDQTFVLSILKDLNKKIRTEGNDMSRNNSSSEKEGNQKYHSKKNVHSSFRELEKNILDLYFFVNLPNYIFLNCYLIYLYYNIPIENNHSLREERLNQIYYVLCKIIDIFESLDDQNNEYISSDQMLLFLSKQKENIQSQKYEKDWIEFVDENKNITLIYKKSNTPSILYKTIDIPFNTNIYLLEQNQYLQNYNSQNININNFLLLLKIMSPYFFLWVSKKAEGQENVDQDFQKIFQINLQNELYKFDYYFVYDNFKSYNIINETTSLLFFFFFLLESIFTSLSIGKINNIKDQTNEHNLIKKLLNNYISFFKRRHNLSRRKMHKLVMHILKWEKTDISEPKIEEVFLNTPQKKIGTNIIDTKSLFPDYDILIKNTENIITKLKWLTTWAYISSDDAYELNFFHLSNSFIFNYNNDNGYKFTNILNEYLYKKYNFFVYNSMLFKNTYEHKTLNYKYVDAFSNAISKIIISIIYTIVVFCDPIQTTKDAITKNPKTKDAITKNPKTKDAITKDVITKDAITKDAKTKDTKIKDKETEPILNGNSFDWNLSYLNKFEKEAEMKWVEENIIHFTKNIEFSEKYEYFFSDILFICFKMINFPNENIQKNCISIIKIIVSKINIEKNSHIKYISKKIDALISFICEDEAAISEDNDNAIQNEAIKIYIFIKCKIKKEININLIESLEKLINTLSLKKNNKTLCSSICINILASFYYQPLLVPFLLHKYINIICYLIESNNISIIIEALKCIYILFKINKDHMKIYSYDIVYRLHLLFNVFRKNNLTNSQSDQIKTDIPNNITIFLSNFFFNYTDIEKNRDEVLLQIKLILHCIYTSTPQDEYNTMISIFAHHPKEFKEHSEHFQIFSRFVRE</sequence>
<proteinExistence type="predicted"/>
<name>A0A077YAX3_PLAYE</name>
<dbReference type="EMBL" id="LK934642">
    <property type="protein sequence ID" value="CDU20457.1"/>
    <property type="molecule type" value="Genomic_DNA"/>
</dbReference>
<accession>A0A077YAX3</accession>
<dbReference type="KEGG" id="pyo:PY17X_1410400"/>
<dbReference type="VEuPathDB" id="PlasmoDB:PY17X_1410400"/>
<evidence type="ECO:0000256" key="1">
    <source>
        <dbReference type="SAM" id="MobiDB-lite"/>
    </source>
</evidence>
<evidence type="ECO:0000313" key="3">
    <source>
        <dbReference type="EMBL" id="VTZ81417.1"/>
    </source>
</evidence>
<dbReference type="VEuPathDB" id="PlasmoDB:PY05346"/>
<dbReference type="EMBL" id="LM993668">
    <property type="protein sequence ID" value="VTZ81417.1"/>
    <property type="molecule type" value="Genomic_DNA"/>
</dbReference>
<evidence type="ECO:0000313" key="4">
    <source>
        <dbReference type="Proteomes" id="UP000072874"/>
    </source>
</evidence>
<dbReference type="Proteomes" id="UP000072874">
    <property type="component" value="Chromosome 14"/>
</dbReference>
<dbReference type="GeneID" id="3791132"/>
<gene>
    <name evidence="3" type="ORF">PY17X_1410400</name>
    <name evidence="2" type="ORF">PYYM_1412200</name>
</gene>
<evidence type="ECO:0000313" key="2">
    <source>
        <dbReference type="EMBL" id="CDU20457.1"/>
    </source>
</evidence>
<dbReference type="VEuPathDB" id="PlasmoDB:PYYM_1412200"/>
<reference evidence="3" key="4">
    <citation type="submission" date="2019-05" db="EMBL/GenBank/DDBJ databases">
        <authorList>
            <consortium name="Pathogen Informatics"/>
        </authorList>
    </citation>
    <scope>NUCLEOTIDE SEQUENCE</scope>
    <source>
        <strain evidence="3">17X</strain>
    </source>
</reference>
<dbReference type="SUPFAM" id="SSF48371">
    <property type="entry name" value="ARM repeat"/>
    <property type="match status" value="1"/>
</dbReference>
<reference evidence="4 5" key="1">
    <citation type="journal article" date="2014" name="BMC Biol.">
        <title>A comprehensive evaluation of rodent malaria parasite genomes and gene expression.</title>
        <authorList>
            <person name="Otto T.D."/>
            <person name="Bohme U."/>
            <person name="Jackson A.P."/>
            <person name="Hunt M."/>
            <person name="Franke-Fayard B."/>
            <person name="Hoeijmakers W.A."/>
            <person name="Religa A.A."/>
            <person name="Robertson L."/>
            <person name="Sanders M."/>
            <person name="Ogun S.A."/>
            <person name="Cunningham D."/>
            <person name="Erhart A."/>
            <person name="Billker O."/>
            <person name="Khan S.M."/>
            <person name="Stunnenberg H.G."/>
            <person name="Langhorne J."/>
            <person name="Holder A.A."/>
            <person name="Waters A.P."/>
            <person name="Newbold C.I."/>
            <person name="Pain A."/>
            <person name="Berriman M."/>
            <person name="Janse C.J."/>
        </authorList>
    </citation>
    <scope>NUCLEOTIDE SEQUENCE [LARGE SCALE GENOMIC DNA]</scope>
    <source>
        <strain evidence="3 4">17X</strain>
        <strain evidence="2 5">YM</strain>
    </source>
</reference>
<dbReference type="RefSeq" id="XP_022812831.1">
    <property type="nucleotide sequence ID" value="XM_022957438.1"/>
</dbReference>
<organism evidence="2 5">
    <name type="scientific">Plasmodium yoelii</name>
    <dbReference type="NCBI Taxonomy" id="5861"/>
    <lineage>
        <taxon>Eukaryota</taxon>
        <taxon>Sar</taxon>
        <taxon>Alveolata</taxon>
        <taxon>Apicomplexa</taxon>
        <taxon>Aconoidasida</taxon>
        <taxon>Haemosporida</taxon>
        <taxon>Plasmodiidae</taxon>
        <taxon>Plasmodium</taxon>
        <taxon>Plasmodium (Vinckeia)</taxon>
    </lineage>
</organism>
<feature type="region of interest" description="Disordered" evidence="1">
    <location>
        <begin position="145"/>
        <end position="166"/>
    </location>
</feature>
<dbReference type="InterPro" id="IPR016024">
    <property type="entry name" value="ARM-type_fold"/>
</dbReference>
<dbReference type="OMA" id="FKSTYEC"/>
<dbReference type="VEuPathDB" id="PlasmoDB:Py17XNL_001400955"/>
<dbReference type="OrthoDB" id="372066at2759"/>
<dbReference type="AlphaFoldDB" id="A0A077YAX3"/>
<reference evidence="3" key="2">
    <citation type="submission" date="2014-05" db="EMBL/GenBank/DDBJ databases">
        <authorList>
            <person name="Aslett M.A."/>
            <person name="De Silva N."/>
        </authorList>
    </citation>
    <scope>NUCLEOTIDE SEQUENCE</scope>
    <source>
        <strain evidence="3">17X</strain>
    </source>
</reference>
<protein>
    <submittedName>
        <fullName evidence="2">Uncharacterized protein</fullName>
    </submittedName>
</protein>
<dbReference type="Proteomes" id="UP000072904">
    <property type="component" value="Chromosome 14"/>
</dbReference>
<evidence type="ECO:0000313" key="5">
    <source>
        <dbReference type="Proteomes" id="UP000072904"/>
    </source>
</evidence>
<reference evidence="2" key="3">
    <citation type="submission" date="2014-05" db="EMBL/GenBank/DDBJ databases">
        <authorList>
            <person name="Aslett A.Martin."/>
            <person name="De Silva Nishadi"/>
        </authorList>
    </citation>
    <scope>NUCLEOTIDE SEQUENCE</scope>
    <source>
        <strain evidence="2">YM</strain>
    </source>
</reference>